<feature type="region of interest" description="Disordered" evidence="1">
    <location>
        <begin position="1"/>
        <end position="27"/>
    </location>
</feature>
<keyword evidence="3" id="KW-1185">Reference proteome</keyword>
<evidence type="ECO:0008006" key="4">
    <source>
        <dbReference type="Google" id="ProtNLM"/>
    </source>
</evidence>
<evidence type="ECO:0000313" key="2">
    <source>
        <dbReference type="EMBL" id="MDX8152078.1"/>
    </source>
</evidence>
<comment type="caution">
    <text evidence="2">The sequence shown here is derived from an EMBL/GenBank/DDBJ whole genome shotgun (WGS) entry which is preliminary data.</text>
</comment>
<dbReference type="RefSeq" id="WP_319954233.1">
    <property type="nucleotide sequence ID" value="NZ_JAXAVX010000004.1"/>
</dbReference>
<proteinExistence type="predicted"/>
<gene>
    <name evidence="2" type="ORF">SK069_10770</name>
</gene>
<dbReference type="EMBL" id="JAXAVX010000004">
    <property type="protein sequence ID" value="MDX8152078.1"/>
    <property type="molecule type" value="Genomic_DNA"/>
</dbReference>
<dbReference type="Proteomes" id="UP001277761">
    <property type="component" value="Unassembled WGS sequence"/>
</dbReference>
<sequence length="185" mass="20583">MTDDQEPFEDVTWPPTERQLGWRPTLGPPEAVEAYPFVRRDRPWPSWIPRVDPDDLEDLEVPAYALAWVDWSADFVGGSGAQHLWAFPLPEGGFAVAITDFDDLGLEPHIARFDEIPTLGEVIDLLDNAGADGEWWGIGHGHRVRNDLGDGRSSLRGMASVGSELYPMLGPLDRAREAAWIAEQP</sequence>
<organism evidence="2 3">
    <name type="scientific">Patulibacter brassicae</name>
    <dbReference type="NCBI Taxonomy" id="1705717"/>
    <lineage>
        <taxon>Bacteria</taxon>
        <taxon>Bacillati</taxon>
        <taxon>Actinomycetota</taxon>
        <taxon>Thermoleophilia</taxon>
        <taxon>Solirubrobacterales</taxon>
        <taxon>Patulibacteraceae</taxon>
        <taxon>Patulibacter</taxon>
    </lineage>
</organism>
<protein>
    <recommendedName>
        <fullName evidence="4">SMI1/KNR4 family protein</fullName>
    </recommendedName>
</protein>
<accession>A0ABU4VJU6</accession>
<name>A0ABU4VJU6_9ACTN</name>
<evidence type="ECO:0000313" key="3">
    <source>
        <dbReference type="Proteomes" id="UP001277761"/>
    </source>
</evidence>
<reference evidence="2 3" key="1">
    <citation type="submission" date="2023-11" db="EMBL/GenBank/DDBJ databases">
        <authorList>
            <person name="Xu M."/>
            <person name="Jiang T."/>
        </authorList>
    </citation>
    <scope>NUCLEOTIDE SEQUENCE [LARGE SCALE GENOMIC DNA]</scope>
    <source>
        <strain evidence="2 3">SD</strain>
    </source>
</reference>
<evidence type="ECO:0000256" key="1">
    <source>
        <dbReference type="SAM" id="MobiDB-lite"/>
    </source>
</evidence>